<dbReference type="EMBL" id="PJKN01000002">
    <property type="protein sequence ID" value="PNC56795.1"/>
    <property type="molecule type" value="Genomic_DNA"/>
</dbReference>
<name>A0AAP8NLM8_9BACT</name>
<dbReference type="InterPro" id="IPR051532">
    <property type="entry name" value="Ester_Hydrolysis_Enzymes"/>
</dbReference>
<gene>
    <name evidence="3" type="ORF">CXU09_04260</name>
</gene>
<comment type="caution">
    <text evidence="3">The sequence shown here is derived from an EMBL/GenBank/DDBJ whole genome shotgun (WGS) entry which is preliminary data.</text>
</comment>
<dbReference type="InterPro" id="IPR036514">
    <property type="entry name" value="SGNH_hydro_sf"/>
</dbReference>
<feature type="chain" id="PRO_5042833323" description="SGNH hydrolase-type esterase domain-containing protein" evidence="1">
    <location>
        <begin position="23"/>
        <end position="243"/>
    </location>
</feature>
<sequence length="243" mass="27255">MNASVFSAVFLLLSFASSAVYAAPADEAPDPPDVPKLNTQPWVPTRYRAVRENLLGKECGILFVGDSITECWEREGAALWKRLFLPMKAVNFGVSGDRTDSMLWRMEDTKLAVKTSPRYCVLLAGTNNIGRWKGRQAAAQTVKGIREIAVRLLKKFPETRLILMEVTPYGTDPGSPLRRRQEDINRLLRRLELPRTTILSINGSLLKPDGTFREGMFRDHVHLTEKGYQAWADALLPLLNGEG</sequence>
<evidence type="ECO:0000313" key="3">
    <source>
        <dbReference type="EMBL" id="PNC56795.1"/>
    </source>
</evidence>
<feature type="signal peptide" evidence="1">
    <location>
        <begin position="1"/>
        <end position="22"/>
    </location>
</feature>
<dbReference type="Gene3D" id="3.40.50.1110">
    <property type="entry name" value="SGNH hydrolase"/>
    <property type="match status" value="1"/>
</dbReference>
<keyword evidence="1" id="KW-0732">Signal</keyword>
<dbReference type="Pfam" id="PF13472">
    <property type="entry name" value="Lipase_GDSL_2"/>
    <property type="match status" value="1"/>
</dbReference>
<dbReference type="InterPro" id="IPR013830">
    <property type="entry name" value="SGNH_hydro"/>
</dbReference>
<evidence type="ECO:0000313" key="4">
    <source>
        <dbReference type="Proteomes" id="UP000235914"/>
    </source>
</evidence>
<accession>A0AAP8NLM8</accession>
<protein>
    <recommendedName>
        <fullName evidence="2">SGNH hydrolase-type esterase domain-containing protein</fullName>
    </recommendedName>
</protein>
<dbReference type="PANTHER" id="PTHR30383">
    <property type="entry name" value="THIOESTERASE 1/PROTEASE 1/LYSOPHOSPHOLIPASE L1"/>
    <property type="match status" value="1"/>
</dbReference>
<dbReference type="PANTHER" id="PTHR30383:SF32">
    <property type="entry name" value="SGNH-HYDROLASE"/>
    <property type="match status" value="1"/>
</dbReference>
<feature type="domain" description="SGNH hydrolase-type esterase" evidence="2">
    <location>
        <begin position="63"/>
        <end position="230"/>
    </location>
</feature>
<organism evidence="3 4">
    <name type="scientific">Akkermansia muciniphila</name>
    <dbReference type="NCBI Taxonomy" id="239935"/>
    <lineage>
        <taxon>Bacteria</taxon>
        <taxon>Pseudomonadati</taxon>
        <taxon>Verrucomicrobiota</taxon>
        <taxon>Verrucomicrobiia</taxon>
        <taxon>Verrucomicrobiales</taxon>
        <taxon>Akkermansiaceae</taxon>
        <taxon>Akkermansia</taxon>
    </lineage>
</organism>
<dbReference type="SUPFAM" id="SSF52266">
    <property type="entry name" value="SGNH hydrolase"/>
    <property type="match status" value="1"/>
</dbReference>
<evidence type="ECO:0000256" key="1">
    <source>
        <dbReference type="SAM" id="SignalP"/>
    </source>
</evidence>
<dbReference type="AlphaFoldDB" id="A0AAP8NLM8"/>
<dbReference type="GO" id="GO:0004622">
    <property type="term" value="F:phosphatidylcholine lysophospholipase activity"/>
    <property type="evidence" value="ECO:0007669"/>
    <property type="project" value="TreeGrafter"/>
</dbReference>
<dbReference type="Proteomes" id="UP000235914">
    <property type="component" value="Unassembled WGS sequence"/>
</dbReference>
<dbReference type="RefSeq" id="WP_102735430.1">
    <property type="nucleotide sequence ID" value="NZ_CP024736.1"/>
</dbReference>
<evidence type="ECO:0000259" key="2">
    <source>
        <dbReference type="Pfam" id="PF13472"/>
    </source>
</evidence>
<proteinExistence type="predicted"/>
<reference evidence="3 4" key="1">
    <citation type="journal article" date="2017" name="BMC Genomics">
        <title>Genome sequencing of 39 Akkermansia muciniphila isolates reveals its population structure, genomic and functional diverisity, and global distribution in mammalian gut microbiotas.</title>
        <authorList>
            <person name="Guo X."/>
            <person name="Li S."/>
            <person name="Zhang J."/>
            <person name="Wu F."/>
            <person name="Li X."/>
            <person name="Wu D."/>
            <person name="Zhang M."/>
            <person name="Ou Z."/>
            <person name="Jie Z."/>
            <person name="Yan Q."/>
            <person name="Li P."/>
            <person name="Yi J."/>
            <person name="Peng Y."/>
        </authorList>
    </citation>
    <scope>NUCLEOTIDE SEQUENCE [LARGE SCALE GENOMIC DNA]</scope>
    <source>
        <strain evidence="3 4">GP43</strain>
    </source>
</reference>